<evidence type="ECO:0000313" key="2">
    <source>
        <dbReference type="Proteomes" id="UP000003860"/>
    </source>
</evidence>
<keyword evidence="2" id="KW-1185">Reference proteome</keyword>
<reference evidence="1" key="2">
    <citation type="submission" date="2011-01" db="EMBL/GenBank/DDBJ databases">
        <title>The Non-contiguous Finished genome of Clostridium papyrosolvens.</title>
        <authorList>
            <person name="Lucas S."/>
            <person name="Copeland A."/>
            <person name="Lapidus A."/>
            <person name="Cheng J.-F."/>
            <person name="Goodwin L."/>
            <person name="Pitluck S."/>
            <person name="Misra M."/>
            <person name="Chertkov O."/>
            <person name="Detter J.C."/>
            <person name="Han C."/>
            <person name="Tapia R."/>
            <person name="Land M."/>
            <person name="Hauser L."/>
            <person name="Kyrpides N."/>
            <person name="Ivanova N."/>
            <person name="Pagani I."/>
            <person name="Mouttaki H."/>
            <person name="He Z."/>
            <person name="Zhou J."/>
            <person name="Hemme C.L."/>
            <person name="Woyke T."/>
        </authorList>
    </citation>
    <scope>NUCLEOTIDE SEQUENCE [LARGE SCALE GENOMIC DNA]</scope>
    <source>
        <strain evidence="1">DSM 2782</strain>
    </source>
</reference>
<protein>
    <submittedName>
        <fullName evidence="1">Extracellular solute-binding protein family 1</fullName>
    </submittedName>
</protein>
<name>F1THW5_9FIRM</name>
<dbReference type="InterPro" id="IPR006059">
    <property type="entry name" value="SBP"/>
</dbReference>
<reference evidence="1" key="1">
    <citation type="submission" date="2009-07" db="EMBL/GenBank/DDBJ databases">
        <authorList>
            <consortium name="US DOE Joint Genome Institute (JGI-PGF)"/>
            <person name="Lucas S."/>
            <person name="Copeland A."/>
            <person name="Lapidus A."/>
            <person name="Glavina del Rio T."/>
            <person name="Tice H."/>
            <person name="Bruce D."/>
            <person name="Goodwin L."/>
            <person name="Pitluck S."/>
            <person name="Larimer F."/>
            <person name="Land M.L."/>
            <person name="Mouttaki H."/>
            <person name="He Z."/>
            <person name="Zhou J."/>
            <person name="Hemme C.L."/>
        </authorList>
    </citation>
    <scope>NUCLEOTIDE SEQUENCE</scope>
    <source>
        <strain evidence="1">DSM 2782</strain>
    </source>
</reference>
<dbReference type="Pfam" id="PF01547">
    <property type="entry name" value="SBP_bac_1"/>
    <property type="match status" value="1"/>
</dbReference>
<dbReference type="PANTHER" id="PTHR43649">
    <property type="entry name" value="ARABINOSE-BINDING PROTEIN-RELATED"/>
    <property type="match status" value="1"/>
</dbReference>
<dbReference type="InterPro" id="IPR050490">
    <property type="entry name" value="Bact_solute-bd_prot1"/>
</dbReference>
<sequence length="456" mass="51818">MIVLSSFLIVDKKWLYKIRIGVKQMQYSKKLLCLVLFTLVSFTSVSCGNDNSYVSEARNSKITHAETSTISLMTSWGGVDSKAGCLTDLLDKFENENPTIKVSNQSIFGDEYLPTLKTRFASGNEPDVFGLWPCSDIKYMIRANKLAELTDTLKKDSEWMESFKGNFFDMTTYNNKIFGIPFELVFEGMFINKDLFQQFGVKIPQNYQELKNAINIFNKHNITPIAYNATAEGSYIYQNMIASLGGNEGVEKFIVNNKINNCYIDAMKYMKELYEMHAFPNDLISITSEERNNLFIKKQAAMIVQGSWFAAYFGKFDKTVEMIPFPAMGNGSSKIPAGLGGGTFYISKSAWSTPEGKENTLKLIKFLTSKATSDYLYKESGLFSTLNVSMETPYNALAQQSIGVYEKTLEENRCAIPDHIIDRSTWEKVIVKEFPRYLDNKISAEEIWEKALNRLQ</sequence>
<accession>F1THW5</accession>
<dbReference type="Gene3D" id="3.40.190.10">
    <property type="entry name" value="Periplasmic binding protein-like II"/>
    <property type="match status" value="2"/>
</dbReference>
<evidence type="ECO:0000313" key="1">
    <source>
        <dbReference type="EMBL" id="EGD46097.1"/>
    </source>
</evidence>
<dbReference type="EMBL" id="ACXX02000017">
    <property type="protein sequence ID" value="EGD46097.1"/>
    <property type="molecule type" value="Genomic_DNA"/>
</dbReference>
<proteinExistence type="predicted"/>
<dbReference type="SUPFAM" id="SSF53850">
    <property type="entry name" value="Periplasmic binding protein-like II"/>
    <property type="match status" value="1"/>
</dbReference>
<dbReference type="STRING" id="588581.Cpap_0704"/>
<dbReference type="AlphaFoldDB" id="F1THW5"/>
<comment type="caution">
    <text evidence="1">The sequence shown here is derived from an EMBL/GenBank/DDBJ whole genome shotgun (WGS) entry which is preliminary data.</text>
</comment>
<organism evidence="1 2">
    <name type="scientific">Ruminiclostridium papyrosolvens DSM 2782</name>
    <dbReference type="NCBI Taxonomy" id="588581"/>
    <lineage>
        <taxon>Bacteria</taxon>
        <taxon>Bacillati</taxon>
        <taxon>Bacillota</taxon>
        <taxon>Clostridia</taxon>
        <taxon>Eubacteriales</taxon>
        <taxon>Oscillospiraceae</taxon>
        <taxon>Ruminiclostridium</taxon>
    </lineage>
</organism>
<dbReference type="Proteomes" id="UP000003860">
    <property type="component" value="Unassembled WGS sequence"/>
</dbReference>
<gene>
    <name evidence="1" type="ORF">Cpap_0704</name>
</gene>
<dbReference type="eggNOG" id="COG1653">
    <property type="taxonomic scope" value="Bacteria"/>
</dbReference>